<organism evidence="1 2">
    <name type="scientific">Colletotrichum lupini</name>
    <dbReference type="NCBI Taxonomy" id="145971"/>
    <lineage>
        <taxon>Eukaryota</taxon>
        <taxon>Fungi</taxon>
        <taxon>Dikarya</taxon>
        <taxon>Ascomycota</taxon>
        <taxon>Pezizomycotina</taxon>
        <taxon>Sordariomycetes</taxon>
        <taxon>Hypocreomycetidae</taxon>
        <taxon>Glomerellales</taxon>
        <taxon>Glomerellaceae</taxon>
        <taxon>Colletotrichum</taxon>
        <taxon>Colletotrichum acutatum species complex</taxon>
    </lineage>
</organism>
<accession>A0A9Q8SGS6</accession>
<protein>
    <submittedName>
        <fullName evidence="1">Uncharacterized protein</fullName>
    </submittedName>
</protein>
<dbReference type="AlphaFoldDB" id="A0A9Q8SGS6"/>
<sequence length="289" mass="32803">MSYGNRHLDLVGAIQIPTARVLEEDLTSRGFVFHAYRPSPRRDHLNNVHRLRNSEVLVTTHSPLSPQDLQNRGLGRVGFSSYPYCSFTKHHGTVTPERRTRLKINLNLNLQHARTLPTARSGPRKIGYLPYLPTDPPAYFHLRRVPPRIWPRPPRLSHRHLQVQLAADGINSSEPGVITEVRANHGHLIPVRKERKGKDVHWRWSGGGPCWSPWCQTLLLSLNLSSFPPSDIVFFSLRLLVGSKKTTARSRNPLARYDIPRPCTCRRTHNPHGVPGVCPPISPRHSSRA</sequence>
<proteinExistence type="predicted"/>
<evidence type="ECO:0000313" key="2">
    <source>
        <dbReference type="Proteomes" id="UP000830671"/>
    </source>
</evidence>
<name>A0A9Q8SGS6_9PEZI</name>
<dbReference type="Proteomes" id="UP000830671">
    <property type="component" value="Chromosome 10"/>
</dbReference>
<dbReference type="RefSeq" id="XP_049138316.1">
    <property type="nucleotide sequence ID" value="XM_049297092.1"/>
</dbReference>
<dbReference type="EMBL" id="CP019472">
    <property type="protein sequence ID" value="UQC76675.1"/>
    <property type="molecule type" value="Genomic_DNA"/>
</dbReference>
<keyword evidence="2" id="KW-1185">Reference proteome</keyword>
<dbReference type="KEGG" id="clup:CLUP02_18189"/>
<gene>
    <name evidence="1" type="ORF">CLUP02_18189</name>
</gene>
<reference evidence="1" key="1">
    <citation type="journal article" date="2021" name="Mol. Plant Microbe Interact.">
        <title>Complete Genome Sequence of the Plant-Pathogenic Fungus Colletotrichum lupini.</title>
        <authorList>
            <person name="Baroncelli R."/>
            <person name="Pensec F."/>
            <person name="Da Lio D."/>
            <person name="Boufleur T."/>
            <person name="Vicente I."/>
            <person name="Sarrocco S."/>
            <person name="Picot A."/>
            <person name="Baraldi E."/>
            <person name="Sukno S."/>
            <person name="Thon M."/>
            <person name="Le Floch G."/>
        </authorList>
    </citation>
    <scope>NUCLEOTIDE SEQUENCE</scope>
    <source>
        <strain evidence="1">IMI 504893</strain>
    </source>
</reference>
<evidence type="ECO:0000313" key="1">
    <source>
        <dbReference type="EMBL" id="UQC76675.1"/>
    </source>
</evidence>
<dbReference type="GeneID" id="73352102"/>